<dbReference type="VEuPathDB" id="MicrosporidiaDB:VCUG_02609"/>
<evidence type="ECO:0000313" key="4">
    <source>
        <dbReference type="EMBL" id="ELA45903.1"/>
    </source>
</evidence>
<dbReference type="GO" id="GO:0003735">
    <property type="term" value="F:structural constituent of ribosome"/>
    <property type="evidence" value="ECO:0007669"/>
    <property type="project" value="InterPro"/>
</dbReference>
<name>L2GRL2_VAVCU</name>
<evidence type="ECO:0000256" key="2">
    <source>
        <dbReference type="ARBA" id="ARBA00022980"/>
    </source>
</evidence>
<keyword evidence="5" id="KW-1185">Reference proteome</keyword>
<dbReference type="Proteomes" id="UP000011081">
    <property type="component" value="Unassembled WGS sequence"/>
</dbReference>
<dbReference type="Pfam" id="PF01199">
    <property type="entry name" value="Ribosomal_L34e"/>
    <property type="match status" value="1"/>
</dbReference>
<dbReference type="InterPro" id="IPR038562">
    <property type="entry name" value="Ribosomal_eL34_C_sf"/>
</dbReference>
<dbReference type="EMBL" id="GL877486">
    <property type="protein sequence ID" value="ELA45903.1"/>
    <property type="molecule type" value="Genomic_DNA"/>
</dbReference>
<proteinExistence type="inferred from homology"/>
<dbReference type="GeneID" id="19880470"/>
<keyword evidence="2" id="KW-0689">Ribosomal protein</keyword>
<dbReference type="AlphaFoldDB" id="L2GRL2"/>
<dbReference type="HOGENOM" id="CLU_118652_1_1_1"/>
<dbReference type="PRINTS" id="PR01250">
    <property type="entry name" value="RIBOSOMALL34"/>
</dbReference>
<evidence type="ECO:0000256" key="3">
    <source>
        <dbReference type="ARBA" id="ARBA00023274"/>
    </source>
</evidence>
<dbReference type="Gene3D" id="6.20.340.10">
    <property type="match status" value="1"/>
</dbReference>
<reference evidence="5" key="1">
    <citation type="submission" date="2011-03" db="EMBL/GenBank/DDBJ databases">
        <title>The genome sequence of Vavraia culicis strain floridensis.</title>
        <authorList>
            <consortium name="The Broad Institute Genome Sequencing Platform"/>
            <person name="Cuomo C."/>
            <person name="Becnel J."/>
            <person name="Sanscrainte N."/>
            <person name="Young S.K."/>
            <person name="Zeng Q."/>
            <person name="Gargeya S."/>
            <person name="Fitzgerald M."/>
            <person name="Haas B."/>
            <person name="Abouelleil A."/>
            <person name="Alvarado L."/>
            <person name="Arachchi H.M."/>
            <person name="Berlin A."/>
            <person name="Chapman S.B."/>
            <person name="Gearin G."/>
            <person name="Goldberg J."/>
            <person name="Griggs A."/>
            <person name="Gujja S."/>
            <person name="Hansen M."/>
            <person name="Heiman D."/>
            <person name="Howarth C."/>
            <person name="Larimer J."/>
            <person name="Lui A."/>
            <person name="MacDonald P.J.P."/>
            <person name="McCowen C."/>
            <person name="Montmayeur A."/>
            <person name="Murphy C."/>
            <person name="Neiman D."/>
            <person name="Pearson M."/>
            <person name="Priest M."/>
            <person name="Roberts A."/>
            <person name="Saif S."/>
            <person name="Shea T."/>
            <person name="Sisk P."/>
            <person name="Stolte C."/>
            <person name="Sykes S."/>
            <person name="Wortman J."/>
            <person name="Nusbaum C."/>
            <person name="Birren B."/>
        </authorList>
    </citation>
    <scope>NUCLEOTIDE SEQUENCE [LARGE SCALE GENOMIC DNA]</scope>
    <source>
        <strain evidence="5">floridensis</strain>
    </source>
</reference>
<accession>L2GRL2</accession>
<dbReference type="GO" id="GO:0006412">
    <property type="term" value="P:translation"/>
    <property type="evidence" value="ECO:0007669"/>
    <property type="project" value="InterPro"/>
</dbReference>
<dbReference type="FunCoup" id="L2GRL2">
    <property type="interactions" value="189"/>
</dbReference>
<dbReference type="OrthoDB" id="277449at2759"/>
<sequence>MVQRQTIPSHHTYKTRSNRMVKVRTPGKNLVLHNIKKRGKLPKCGACHRKLLGIKMARSADFSRMKKHHRTVNRVYGGVLCSECVKDKIIGAFMDEELKRAEIGSKAH</sequence>
<dbReference type="InParanoid" id="L2GRL2"/>
<dbReference type="InterPro" id="IPR008195">
    <property type="entry name" value="Ribosomal_eL34"/>
</dbReference>
<evidence type="ECO:0000313" key="5">
    <source>
        <dbReference type="Proteomes" id="UP000011081"/>
    </source>
</evidence>
<dbReference type="OMA" id="WMNWILV"/>
<dbReference type="STRING" id="948595.L2GRL2"/>
<dbReference type="PANTHER" id="PTHR10759">
    <property type="entry name" value="60S RIBOSOMAL PROTEIN L34"/>
    <property type="match status" value="1"/>
</dbReference>
<dbReference type="RefSeq" id="XP_008075618.1">
    <property type="nucleotide sequence ID" value="XM_008077427.1"/>
</dbReference>
<evidence type="ECO:0000256" key="1">
    <source>
        <dbReference type="ARBA" id="ARBA00009875"/>
    </source>
</evidence>
<dbReference type="GO" id="GO:1990904">
    <property type="term" value="C:ribonucleoprotein complex"/>
    <property type="evidence" value="ECO:0007669"/>
    <property type="project" value="UniProtKB-KW"/>
</dbReference>
<dbReference type="GO" id="GO:0005840">
    <property type="term" value="C:ribosome"/>
    <property type="evidence" value="ECO:0007669"/>
    <property type="project" value="UniProtKB-KW"/>
</dbReference>
<comment type="similarity">
    <text evidence="1">Belongs to the eukaryotic ribosomal protein eL34 family.</text>
</comment>
<organism evidence="4 5">
    <name type="scientific">Vavraia culicis (isolate floridensis)</name>
    <name type="common">Microsporidian parasite</name>
    <dbReference type="NCBI Taxonomy" id="948595"/>
    <lineage>
        <taxon>Eukaryota</taxon>
        <taxon>Fungi</taxon>
        <taxon>Fungi incertae sedis</taxon>
        <taxon>Microsporidia</taxon>
        <taxon>Pleistophoridae</taxon>
        <taxon>Vavraia</taxon>
    </lineage>
</organism>
<gene>
    <name evidence="4" type="ORF">VCUG_02609</name>
</gene>
<dbReference type="Gene3D" id="6.20.370.70">
    <property type="match status" value="1"/>
</dbReference>
<protein>
    <recommendedName>
        <fullName evidence="6">60S ribosomal protein L34</fullName>
    </recommendedName>
</protein>
<evidence type="ECO:0008006" key="6">
    <source>
        <dbReference type="Google" id="ProtNLM"/>
    </source>
</evidence>
<keyword evidence="3" id="KW-0687">Ribonucleoprotein</keyword>